<accession>A0AAD9WUY1</accession>
<proteinExistence type="predicted"/>
<protein>
    <submittedName>
        <fullName evidence="1">Uncharacterized protein</fullName>
    </submittedName>
</protein>
<reference evidence="1" key="1">
    <citation type="journal article" date="2023" name="Plant J.">
        <title>Genome sequences and population genomics provide insights into the demographic history, inbreeding, and mutation load of two 'living fossil' tree species of Dipteronia.</title>
        <authorList>
            <person name="Feng Y."/>
            <person name="Comes H.P."/>
            <person name="Chen J."/>
            <person name="Zhu S."/>
            <person name="Lu R."/>
            <person name="Zhang X."/>
            <person name="Li P."/>
            <person name="Qiu J."/>
            <person name="Olsen K.M."/>
            <person name="Qiu Y."/>
        </authorList>
    </citation>
    <scope>NUCLEOTIDE SEQUENCE</scope>
    <source>
        <strain evidence="1">KIB01</strain>
    </source>
</reference>
<keyword evidence="2" id="KW-1185">Reference proteome</keyword>
<gene>
    <name evidence="1" type="ORF">Ddye_024948</name>
</gene>
<name>A0AAD9WUY1_9ROSI</name>
<dbReference type="Gene3D" id="3.40.50.2000">
    <property type="entry name" value="Glycogen Phosphorylase B"/>
    <property type="match status" value="1"/>
</dbReference>
<evidence type="ECO:0000313" key="2">
    <source>
        <dbReference type="Proteomes" id="UP001280121"/>
    </source>
</evidence>
<organism evidence="1 2">
    <name type="scientific">Dipteronia dyeriana</name>
    <dbReference type="NCBI Taxonomy" id="168575"/>
    <lineage>
        <taxon>Eukaryota</taxon>
        <taxon>Viridiplantae</taxon>
        <taxon>Streptophyta</taxon>
        <taxon>Embryophyta</taxon>
        <taxon>Tracheophyta</taxon>
        <taxon>Spermatophyta</taxon>
        <taxon>Magnoliopsida</taxon>
        <taxon>eudicotyledons</taxon>
        <taxon>Gunneridae</taxon>
        <taxon>Pentapetalae</taxon>
        <taxon>rosids</taxon>
        <taxon>malvids</taxon>
        <taxon>Sapindales</taxon>
        <taxon>Sapindaceae</taxon>
        <taxon>Hippocastanoideae</taxon>
        <taxon>Acereae</taxon>
        <taxon>Dipteronia</taxon>
    </lineage>
</organism>
<sequence>MNPVKSETTTVKHVVAMPYPGRSHINSMMNLCRLLVSKTEDKLILIAFVGTEEWLFLIRSELKPDNIYFVLIPNVISSEVGRATDNNGFFEAVLNKMEAPFEQLLDRIKP</sequence>
<comment type="caution">
    <text evidence="1">The sequence shown here is derived from an EMBL/GenBank/DDBJ whole genome shotgun (WGS) entry which is preliminary data.</text>
</comment>
<dbReference type="EMBL" id="JANJYI010000007">
    <property type="protein sequence ID" value="KAK2643185.1"/>
    <property type="molecule type" value="Genomic_DNA"/>
</dbReference>
<dbReference type="SUPFAM" id="SSF53756">
    <property type="entry name" value="UDP-Glycosyltransferase/glycogen phosphorylase"/>
    <property type="match status" value="1"/>
</dbReference>
<evidence type="ECO:0000313" key="1">
    <source>
        <dbReference type="EMBL" id="KAK2643185.1"/>
    </source>
</evidence>
<dbReference type="AlphaFoldDB" id="A0AAD9WUY1"/>
<dbReference type="Proteomes" id="UP001280121">
    <property type="component" value="Unassembled WGS sequence"/>
</dbReference>